<evidence type="ECO:0000313" key="2">
    <source>
        <dbReference type="EMBL" id="GAA1379783.1"/>
    </source>
</evidence>
<dbReference type="EMBL" id="BAAAJK010000001">
    <property type="protein sequence ID" value="GAA1379783.1"/>
    <property type="molecule type" value="Genomic_DNA"/>
</dbReference>
<evidence type="ECO:0000313" key="3">
    <source>
        <dbReference type="Proteomes" id="UP001501414"/>
    </source>
</evidence>
<protein>
    <submittedName>
        <fullName evidence="2">Uncharacterized protein</fullName>
    </submittedName>
</protein>
<dbReference type="InterPro" id="IPR021527">
    <property type="entry name" value="DUF2795"/>
</dbReference>
<sequence length="154" mass="16340">MRASGVTRPVPRPGRPDRPVPAAPPVRPARPGLVAVPPVPEPVARPAAERPEAERLRQNLARVLAGLRWPAFRWQVLAEAEAWGVSGVTRGQLQPLPDGRYPSLDAVLEMLAAVARGGLRSAPGPSAPPPAVRPGFRPHLAHPLRRAPGRSPSG</sequence>
<feature type="compositionally biased region" description="Basic residues" evidence="1">
    <location>
        <begin position="139"/>
        <end position="148"/>
    </location>
</feature>
<feature type="compositionally biased region" description="Pro residues" evidence="1">
    <location>
        <begin position="19"/>
        <end position="28"/>
    </location>
</feature>
<feature type="region of interest" description="Disordered" evidence="1">
    <location>
        <begin position="118"/>
        <end position="154"/>
    </location>
</feature>
<keyword evidence="3" id="KW-1185">Reference proteome</keyword>
<dbReference type="Pfam" id="PF11387">
    <property type="entry name" value="DUF2795"/>
    <property type="match status" value="1"/>
</dbReference>
<dbReference type="Proteomes" id="UP001501414">
    <property type="component" value="Unassembled WGS sequence"/>
</dbReference>
<evidence type="ECO:0000256" key="1">
    <source>
        <dbReference type="SAM" id="MobiDB-lite"/>
    </source>
</evidence>
<comment type="caution">
    <text evidence="2">The sequence shown here is derived from an EMBL/GenBank/DDBJ whole genome shotgun (WGS) entry which is preliminary data.</text>
</comment>
<gene>
    <name evidence="2" type="ORF">GCM10009613_03030</name>
</gene>
<proteinExistence type="predicted"/>
<reference evidence="2 3" key="1">
    <citation type="journal article" date="2019" name="Int. J. Syst. Evol. Microbiol.">
        <title>The Global Catalogue of Microorganisms (GCM) 10K type strain sequencing project: providing services to taxonomists for standard genome sequencing and annotation.</title>
        <authorList>
            <consortium name="The Broad Institute Genomics Platform"/>
            <consortium name="The Broad Institute Genome Sequencing Center for Infectious Disease"/>
            <person name="Wu L."/>
            <person name="Ma J."/>
        </authorList>
    </citation>
    <scope>NUCLEOTIDE SEQUENCE [LARGE SCALE GENOMIC DNA]</scope>
    <source>
        <strain evidence="2 3">JCM 11896</strain>
    </source>
</reference>
<name>A0ABN1XG70_9PSEU</name>
<organism evidence="2 3">
    <name type="scientific">Pseudonocardia kongjuensis</name>
    <dbReference type="NCBI Taxonomy" id="102227"/>
    <lineage>
        <taxon>Bacteria</taxon>
        <taxon>Bacillati</taxon>
        <taxon>Actinomycetota</taxon>
        <taxon>Actinomycetes</taxon>
        <taxon>Pseudonocardiales</taxon>
        <taxon>Pseudonocardiaceae</taxon>
        <taxon>Pseudonocardia</taxon>
    </lineage>
</organism>
<accession>A0ABN1XG70</accession>
<feature type="region of interest" description="Disordered" evidence="1">
    <location>
        <begin position="1"/>
        <end position="52"/>
    </location>
</feature>